<evidence type="ECO:0000256" key="1">
    <source>
        <dbReference type="SAM" id="MobiDB-lite"/>
    </source>
</evidence>
<name>A0AA39M3B0_9BILA</name>
<comment type="caution">
    <text evidence="2">The sequence shown here is derived from an EMBL/GenBank/DDBJ whole genome shotgun (WGS) entry which is preliminary data.</text>
</comment>
<evidence type="ECO:0000313" key="3">
    <source>
        <dbReference type="Proteomes" id="UP001175271"/>
    </source>
</evidence>
<organism evidence="2 3">
    <name type="scientific">Steinernema hermaphroditum</name>
    <dbReference type="NCBI Taxonomy" id="289476"/>
    <lineage>
        <taxon>Eukaryota</taxon>
        <taxon>Metazoa</taxon>
        <taxon>Ecdysozoa</taxon>
        <taxon>Nematoda</taxon>
        <taxon>Chromadorea</taxon>
        <taxon>Rhabditida</taxon>
        <taxon>Tylenchina</taxon>
        <taxon>Panagrolaimomorpha</taxon>
        <taxon>Strongyloidoidea</taxon>
        <taxon>Steinernematidae</taxon>
        <taxon>Steinernema</taxon>
    </lineage>
</organism>
<keyword evidence="3" id="KW-1185">Reference proteome</keyword>
<proteinExistence type="predicted"/>
<gene>
    <name evidence="2" type="ORF">QR680_014094</name>
</gene>
<accession>A0AA39M3B0</accession>
<dbReference type="Proteomes" id="UP001175271">
    <property type="component" value="Unassembled WGS sequence"/>
</dbReference>
<dbReference type="AlphaFoldDB" id="A0AA39M3B0"/>
<sequence>MADPNESRLTLNFSTMSAISSLGTSFDWDGFAAMVENERSVTAPRGGRAVPPGRGRGRGRGRRAPAADAAHAQLNKNPIPDAPRGRVTPRGRGRGRGAAAAARAQLNKGPIPDALYERVTRSGTRTEVRTAVLIKTEIDELTANTIVKEEQATEELKSSPMTSTPENRHLRVAPAPTFSHPVTVSMSSGQFLQLLNFDNAHAPSRSEADILGDYVTHVLRSCPPERRHYLVRQLVRLMAEVAYA</sequence>
<dbReference type="EMBL" id="JAUCMV010000002">
    <property type="protein sequence ID" value="KAK0419342.1"/>
    <property type="molecule type" value="Genomic_DNA"/>
</dbReference>
<reference evidence="2" key="1">
    <citation type="submission" date="2023-06" db="EMBL/GenBank/DDBJ databases">
        <title>Genomic analysis of the entomopathogenic nematode Steinernema hermaphroditum.</title>
        <authorList>
            <person name="Schwarz E.M."/>
            <person name="Heppert J.K."/>
            <person name="Baniya A."/>
            <person name="Schwartz H.T."/>
            <person name="Tan C.-H."/>
            <person name="Antoshechkin I."/>
            <person name="Sternberg P.W."/>
            <person name="Goodrich-Blair H."/>
            <person name="Dillman A.R."/>
        </authorList>
    </citation>
    <scope>NUCLEOTIDE SEQUENCE</scope>
    <source>
        <strain evidence="2">PS9179</strain>
        <tissue evidence="2">Whole animal</tissue>
    </source>
</reference>
<protein>
    <submittedName>
        <fullName evidence="2">Uncharacterized protein</fullName>
    </submittedName>
</protein>
<feature type="compositionally biased region" description="Low complexity" evidence="1">
    <location>
        <begin position="43"/>
        <end position="53"/>
    </location>
</feature>
<feature type="region of interest" description="Disordered" evidence="1">
    <location>
        <begin position="39"/>
        <end position="104"/>
    </location>
</feature>
<evidence type="ECO:0000313" key="2">
    <source>
        <dbReference type="EMBL" id="KAK0419342.1"/>
    </source>
</evidence>